<evidence type="ECO:0000256" key="2">
    <source>
        <dbReference type="PROSITE-ProRule" id="PRU00473"/>
    </source>
</evidence>
<dbReference type="Proteomes" id="UP000193862">
    <property type="component" value="Unassembled WGS sequence"/>
</dbReference>
<evidence type="ECO:0000313" key="5">
    <source>
        <dbReference type="EMBL" id="SLN10871.1"/>
    </source>
</evidence>
<keyword evidence="2" id="KW-0472">Membrane</keyword>
<dbReference type="SUPFAM" id="SSF53850">
    <property type="entry name" value="Periplasmic binding protein-like II"/>
    <property type="match status" value="1"/>
</dbReference>
<keyword evidence="6" id="KW-1185">Reference proteome</keyword>
<dbReference type="Pfam" id="PF00691">
    <property type="entry name" value="OmpA"/>
    <property type="match status" value="1"/>
</dbReference>
<dbReference type="InterPro" id="IPR024370">
    <property type="entry name" value="PBP_domain"/>
</dbReference>
<keyword evidence="1 3" id="KW-0732">Signal</keyword>
<dbReference type="GO" id="GO:0016020">
    <property type="term" value="C:membrane"/>
    <property type="evidence" value="ECO:0007669"/>
    <property type="project" value="UniProtKB-UniRule"/>
</dbReference>
<feature type="chain" id="PRO_5012011886" evidence="3">
    <location>
        <begin position="23"/>
        <end position="518"/>
    </location>
</feature>
<evidence type="ECO:0000259" key="4">
    <source>
        <dbReference type="PROSITE" id="PS51123"/>
    </source>
</evidence>
<sequence>MRIIKAVLGVALWGLTLSVAQAQDISLVSRDGAVRIDGDFRSFDGQFYRVETEFGILTVDSAGVDCDGPACVDVGSYVADVRLVGATAIGDRLLPALVSGFAQEQGLLVNRRTLSPQTILLELRKRDDDTPVADFTITLSTSAAGFAALAADEADIALSLRDATRDEVSAGLAAGIGRLHDARRSRVLALDALVPYVAPANPVSAISLRDLSGVLAGEITNWADLGGAEAPISVHVGVDGDALALDATATVLAPFGKSLGGSVIAHSTQAGVTTALRQDPYALGLGSLSAPMGAKPLSLTGACGFHAYATAPLVKAEDYPLFAPLYAFTPARILPKIASDFLDFIAAPAAQEVTRAQGFVDQGLVTIPMRDQGARLSNAIRAAGPDVSLSTLQGVVAALEGAERLSMSFRFTGGSSELDAQSRSNASALARAIETGAFDGRSVIFVGFSDGAGAASLNRQLSERRAQAVARLVERLAVTYDPSRVSLSVSGYGEALPIACDDAAWGRDLNRRVEVWLR</sequence>
<dbReference type="InterPro" id="IPR006665">
    <property type="entry name" value="OmpA-like"/>
</dbReference>
<dbReference type="AlphaFoldDB" id="A0A1Y5R7B2"/>
<gene>
    <name evidence="5" type="primary">oprF_1</name>
    <name evidence="5" type="ORF">AQS8620_00064</name>
</gene>
<dbReference type="SUPFAM" id="SSF103088">
    <property type="entry name" value="OmpA-like"/>
    <property type="match status" value="1"/>
</dbReference>
<reference evidence="5 6" key="1">
    <citation type="submission" date="2017-03" db="EMBL/GenBank/DDBJ databases">
        <authorList>
            <person name="Afonso C.L."/>
            <person name="Miller P.J."/>
            <person name="Scott M.A."/>
            <person name="Spackman E."/>
            <person name="Goraichik I."/>
            <person name="Dimitrov K.M."/>
            <person name="Suarez D.L."/>
            <person name="Swayne D.E."/>
        </authorList>
    </citation>
    <scope>NUCLEOTIDE SEQUENCE [LARGE SCALE GENOMIC DNA]</scope>
    <source>
        <strain evidence="5 6">CECT 8620</strain>
    </source>
</reference>
<feature type="signal peptide" evidence="3">
    <location>
        <begin position="1"/>
        <end position="22"/>
    </location>
</feature>
<dbReference type="OrthoDB" id="9790048at2"/>
<dbReference type="RefSeq" id="WP_085834833.1">
    <property type="nucleotide sequence ID" value="NZ_FWFS01000001.1"/>
</dbReference>
<evidence type="ECO:0000313" key="6">
    <source>
        <dbReference type="Proteomes" id="UP000193862"/>
    </source>
</evidence>
<name>A0A1Y5R7B2_9RHOB</name>
<dbReference type="CDD" id="cd07185">
    <property type="entry name" value="OmpA_C-like"/>
    <property type="match status" value="1"/>
</dbReference>
<dbReference type="Pfam" id="PF12849">
    <property type="entry name" value="PBP_like_2"/>
    <property type="match status" value="1"/>
</dbReference>
<dbReference type="Gene3D" id="3.30.1330.60">
    <property type="entry name" value="OmpA-like domain"/>
    <property type="match status" value="1"/>
</dbReference>
<accession>A0A1Y5R7B2</accession>
<dbReference type="Gene3D" id="3.40.190.10">
    <property type="entry name" value="Periplasmic binding protein-like II"/>
    <property type="match status" value="2"/>
</dbReference>
<feature type="domain" description="OmpA-like" evidence="4">
    <location>
        <begin position="398"/>
        <end position="518"/>
    </location>
</feature>
<organism evidence="5 6">
    <name type="scientific">Aquimixticola soesokkakensis</name>
    <dbReference type="NCBI Taxonomy" id="1519096"/>
    <lineage>
        <taxon>Bacteria</taxon>
        <taxon>Pseudomonadati</taxon>
        <taxon>Pseudomonadota</taxon>
        <taxon>Alphaproteobacteria</taxon>
        <taxon>Rhodobacterales</taxon>
        <taxon>Paracoccaceae</taxon>
        <taxon>Aquimixticola</taxon>
    </lineage>
</organism>
<evidence type="ECO:0000256" key="3">
    <source>
        <dbReference type="SAM" id="SignalP"/>
    </source>
</evidence>
<dbReference type="PROSITE" id="PS51123">
    <property type="entry name" value="OMPA_2"/>
    <property type="match status" value="1"/>
</dbReference>
<dbReference type="InterPro" id="IPR036737">
    <property type="entry name" value="OmpA-like_sf"/>
</dbReference>
<dbReference type="InterPro" id="IPR050811">
    <property type="entry name" value="Phosphate_ABC_transporter"/>
</dbReference>
<dbReference type="EMBL" id="FWFS01000001">
    <property type="protein sequence ID" value="SLN10871.1"/>
    <property type="molecule type" value="Genomic_DNA"/>
</dbReference>
<proteinExistence type="predicted"/>
<evidence type="ECO:0000256" key="1">
    <source>
        <dbReference type="ARBA" id="ARBA00022729"/>
    </source>
</evidence>
<dbReference type="PANTHER" id="PTHR30570">
    <property type="entry name" value="PERIPLASMIC PHOSPHATE BINDING COMPONENT OF PHOSPHATE ABC TRANSPORTER"/>
    <property type="match status" value="1"/>
</dbReference>
<dbReference type="PANTHER" id="PTHR30570:SF1">
    <property type="entry name" value="PHOSPHATE-BINDING PROTEIN PSTS"/>
    <property type="match status" value="1"/>
</dbReference>
<protein>
    <submittedName>
        <fullName evidence="5">Outer membrane porin F</fullName>
    </submittedName>
</protein>